<organism evidence="2 3">
    <name type="scientific">Hoeflea marina</name>
    <dbReference type="NCBI Taxonomy" id="274592"/>
    <lineage>
        <taxon>Bacteria</taxon>
        <taxon>Pseudomonadati</taxon>
        <taxon>Pseudomonadota</taxon>
        <taxon>Alphaproteobacteria</taxon>
        <taxon>Hyphomicrobiales</taxon>
        <taxon>Rhizobiaceae</taxon>
        <taxon>Hoeflea</taxon>
    </lineage>
</organism>
<proteinExistence type="predicted"/>
<keyword evidence="1" id="KW-0812">Transmembrane</keyword>
<dbReference type="EMBL" id="QGTR01000004">
    <property type="protein sequence ID" value="PWV99118.1"/>
    <property type="molecule type" value="Genomic_DNA"/>
</dbReference>
<feature type="transmembrane region" description="Helical" evidence="1">
    <location>
        <begin position="21"/>
        <end position="45"/>
    </location>
</feature>
<feature type="transmembrane region" description="Helical" evidence="1">
    <location>
        <begin position="78"/>
        <end position="98"/>
    </location>
</feature>
<dbReference type="RefSeq" id="WP_110033266.1">
    <property type="nucleotide sequence ID" value="NZ_QGTR01000004.1"/>
</dbReference>
<reference evidence="2 3" key="1">
    <citation type="submission" date="2018-05" db="EMBL/GenBank/DDBJ databases">
        <title>Genomic Encyclopedia of Type Strains, Phase IV (KMG-IV): sequencing the most valuable type-strain genomes for metagenomic binning, comparative biology and taxonomic classification.</title>
        <authorList>
            <person name="Goeker M."/>
        </authorList>
    </citation>
    <scope>NUCLEOTIDE SEQUENCE [LARGE SCALE GENOMIC DNA]</scope>
    <source>
        <strain evidence="2 3">DSM 16791</strain>
    </source>
</reference>
<keyword evidence="3" id="KW-1185">Reference proteome</keyword>
<dbReference type="Proteomes" id="UP000246352">
    <property type="component" value="Unassembled WGS sequence"/>
</dbReference>
<evidence type="ECO:0000313" key="3">
    <source>
        <dbReference type="Proteomes" id="UP000246352"/>
    </source>
</evidence>
<sequence length="109" mass="11523">MPIRDRSRGGARRFLGRALSVITAGYALAALASLALAVVGVNGLFGLEPDPFASIFAMLLAMPWFLLIDFGPAAVPELAAFAMLVLGMAVNLGILLGLRRLMRRGRGVL</sequence>
<evidence type="ECO:0000256" key="1">
    <source>
        <dbReference type="SAM" id="Phobius"/>
    </source>
</evidence>
<keyword evidence="1" id="KW-0472">Membrane</keyword>
<gene>
    <name evidence="2" type="ORF">DFR52_104410</name>
</gene>
<accession>A0A317PI61</accession>
<comment type="caution">
    <text evidence="2">The sequence shown here is derived from an EMBL/GenBank/DDBJ whole genome shotgun (WGS) entry which is preliminary data.</text>
</comment>
<name>A0A317PI61_9HYPH</name>
<dbReference type="InterPro" id="IPR057702">
    <property type="entry name" value="DUF7942"/>
</dbReference>
<keyword evidence="1" id="KW-1133">Transmembrane helix</keyword>
<feature type="transmembrane region" description="Helical" evidence="1">
    <location>
        <begin position="51"/>
        <end position="71"/>
    </location>
</feature>
<dbReference type="OrthoDB" id="7510603at2"/>
<dbReference type="Pfam" id="PF25637">
    <property type="entry name" value="DUF7942"/>
    <property type="match status" value="1"/>
</dbReference>
<evidence type="ECO:0000313" key="2">
    <source>
        <dbReference type="EMBL" id="PWV99118.1"/>
    </source>
</evidence>
<protein>
    <submittedName>
        <fullName evidence="2">Uncharacterized protein</fullName>
    </submittedName>
</protein>
<dbReference type="AlphaFoldDB" id="A0A317PI61"/>